<proteinExistence type="predicted"/>
<reference evidence="2" key="2">
    <citation type="submission" date="2023-05" db="EMBL/GenBank/DDBJ databases">
        <authorList>
            <consortium name="Lawrence Berkeley National Laboratory"/>
            <person name="Steindorff A."/>
            <person name="Hensen N."/>
            <person name="Bonometti L."/>
            <person name="Westerberg I."/>
            <person name="Brannstrom I.O."/>
            <person name="Guillou S."/>
            <person name="Cros-Aarteil S."/>
            <person name="Calhoun S."/>
            <person name="Haridas S."/>
            <person name="Kuo A."/>
            <person name="Mondo S."/>
            <person name="Pangilinan J."/>
            <person name="Riley R."/>
            <person name="Labutti K."/>
            <person name="Andreopoulos B."/>
            <person name="Lipzen A."/>
            <person name="Chen C."/>
            <person name="Yanf M."/>
            <person name="Daum C."/>
            <person name="Ng V."/>
            <person name="Clum A."/>
            <person name="Ohm R."/>
            <person name="Martin F."/>
            <person name="Silar P."/>
            <person name="Natvig D."/>
            <person name="Lalanne C."/>
            <person name="Gautier V."/>
            <person name="Ament-Velasquez S.L."/>
            <person name="Kruys A."/>
            <person name="Hutchinson M.I."/>
            <person name="Powell A.J."/>
            <person name="Barry K."/>
            <person name="Miller A.N."/>
            <person name="Grigoriev I.V."/>
            <person name="Debuchy R."/>
            <person name="Gladieux P."/>
            <person name="Thoren M.H."/>
            <person name="Johannesson H."/>
        </authorList>
    </citation>
    <scope>NUCLEOTIDE SEQUENCE</scope>
    <source>
        <strain evidence="2">PSN243</strain>
    </source>
</reference>
<evidence type="ECO:0000313" key="3">
    <source>
        <dbReference type="Proteomes" id="UP001321760"/>
    </source>
</evidence>
<feature type="region of interest" description="Disordered" evidence="1">
    <location>
        <begin position="117"/>
        <end position="138"/>
    </location>
</feature>
<dbReference type="EMBL" id="MU865921">
    <property type="protein sequence ID" value="KAK4453060.1"/>
    <property type="molecule type" value="Genomic_DNA"/>
</dbReference>
<feature type="region of interest" description="Disordered" evidence="1">
    <location>
        <begin position="156"/>
        <end position="179"/>
    </location>
</feature>
<keyword evidence="3" id="KW-1185">Reference proteome</keyword>
<name>A0AAV9GZD6_9PEZI</name>
<accession>A0AAV9GZD6</accession>
<evidence type="ECO:0000313" key="2">
    <source>
        <dbReference type="EMBL" id="KAK4453060.1"/>
    </source>
</evidence>
<reference evidence="2" key="1">
    <citation type="journal article" date="2023" name="Mol. Phylogenet. Evol.">
        <title>Genome-scale phylogeny and comparative genomics of the fungal order Sordariales.</title>
        <authorList>
            <person name="Hensen N."/>
            <person name="Bonometti L."/>
            <person name="Westerberg I."/>
            <person name="Brannstrom I.O."/>
            <person name="Guillou S."/>
            <person name="Cros-Aarteil S."/>
            <person name="Calhoun S."/>
            <person name="Haridas S."/>
            <person name="Kuo A."/>
            <person name="Mondo S."/>
            <person name="Pangilinan J."/>
            <person name="Riley R."/>
            <person name="LaButti K."/>
            <person name="Andreopoulos B."/>
            <person name="Lipzen A."/>
            <person name="Chen C."/>
            <person name="Yan M."/>
            <person name="Daum C."/>
            <person name="Ng V."/>
            <person name="Clum A."/>
            <person name="Steindorff A."/>
            <person name="Ohm R.A."/>
            <person name="Martin F."/>
            <person name="Silar P."/>
            <person name="Natvig D.O."/>
            <person name="Lalanne C."/>
            <person name="Gautier V."/>
            <person name="Ament-Velasquez S.L."/>
            <person name="Kruys A."/>
            <person name="Hutchinson M.I."/>
            <person name="Powell A.J."/>
            <person name="Barry K."/>
            <person name="Miller A.N."/>
            <person name="Grigoriev I.V."/>
            <person name="Debuchy R."/>
            <person name="Gladieux P."/>
            <person name="Hiltunen Thoren M."/>
            <person name="Johannesson H."/>
        </authorList>
    </citation>
    <scope>NUCLEOTIDE SEQUENCE</scope>
    <source>
        <strain evidence="2">PSN243</strain>
    </source>
</reference>
<sequence length="248" mass="26299">MPRTRAGNEPRVAGEIVGQIPSSRDALTVERAHHDQQGEGPMVGTSASTPFSKHRELAALTDVRGCCSSSPLAHVDDACLAWRPETPEAGSTDRRRNRISMKNLGFTVAAPDTSDAKRLSRPVWPRAHGRSPSLTTNGELTGLEFQTGFPVPVVSGAAGSSKLPHRTPTRQGEPRSSKCQNDIRLRGAILPTKAASTPNTSLFLVSRPHVYLGDPIHRATALSVTAFNAVIASTPVGSSSLRVSGTLS</sequence>
<dbReference type="Proteomes" id="UP001321760">
    <property type="component" value="Unassembled WGS sequence"/>
</dbReference>
<comment type="caution">
    <text evidence="2">The sequence shown here is derived from an EMBL/GenBank/DDBJ whole genome shotgun (WGS) entry which is preliminary data.</text>
</comment>
<gene>
    <name evidence="2" type="ORF">QBC34DRAFT_216130</name>
</gene>
<organism evidence="2 3">
    <name type="scientific">Podospora aff. communis PSN243</name>
    <dbReference type="NCBI Taxonomy" id="3040156"/>
    <lineage>
        <taxon>Eukaryota</taxon>
        <taxon>Fungi</taxon>
        <taxon>Dikarya</taxon>
        <taxon>Ascomycota</taxon>
        <taxon>Pezizomycotina</taxon>
        <taxon>Sordariomycetes</taxon>
        <taxon>Sordariomycetidae</taxon>
        <taxon>Sordariales</taxon>
        <taxon>Podosporaceae</taxon>
        <taxon>Podospora</taxon>
    </lineage>
</organism>
<evidence type="ECO:0000256" key="1">
    <source>
        <dbReference type="SAM" id="MobiDB-lite"/>
    </source>
</evidence>
<protein>
    <submittedName>
        <fullName evidence="2">Uncharacterized protein</fullName>
    </submittedName>
</protein>
<dbReference type="AlphaFoldDB" id="A0AAV9GZD6"/>